<keyword evidence="3" id="KW-1185">Reference proteome</keyword>
<name>A0ABN3SZQ4_9ACTN</name>
<feature type="compositionally biased region" description="Basic and acidic residues" evidence="1">
    <location>
        <begin position="1"/>
        <end position="10"/>
    </location>
</feature>
<dbReference type="EMBL" id="BAAATE010000030">
    <property type="protein sequence ID" value="GAA2688799.1"/>
    <property type="molecule type" value="Genomic_DNA"/>
</dbReference>
<dbReference type="Proteomes" id="UP001501666">
    <property type="component" value="Unassembled WGS sequence"/>
</dbReference>
<evidence type="ECO:0008006" key="4">
    <source>
        <dbReference type="Google" id="ProtNLM"/>
    </source>
</evidence>
<feature type="region of interest" description="Disordered" evidence="1">
    <location>
        <begin position="106"/>
        <end position="129"/>
    </location>
</feature>
<organism evidence="2 3">
    <name type="scientific">Nonomuraea recticatena</name>
    <dbReference type="NCBI Taxonomy" id="46178"/>
    <lineage>
        <taxon>Bacteria</taxon>
        <taxon>Bacillati</taxon>
        <taxon>Actinomycetota</taxon>
        <taxon>Actinomycetes</taxon>
        <taxon>Streptosporangiales</taxon>
        <taxon>Streptosporangiaceae</taxon>
        <taxon>Nonomuraea</taxon>
    </lineage>
</organism>
<sequence>MEPNHADPQHEPGSPEGMSSRQVDGRSELSRWISGTHAFPADRDTLLERARSQSAPDGVLAAIRSLPDRVYDNMEAVAEQLGLSGGSSTTRSGQALLQPLAIWRTCGGSGAPKTGQHSGLERQPNGQWR</sequence>
<feature type="region of interest" description="Disordered" evidence="1">
    <location>
        <begin position="1"/>
        <end position="28"/>
    </location>
</feature>
<evidence type="ECO:0000313" key="2">
    <source>
        <dbReference type="EMBL" id="GAA2688799.1"/>
    </source>
</evidence>
<evidence type="ECO:0000313" key="3">
    <source>
        <dbReference type="Proteomes" id="UP001501666"/>
    </source>
</evidence>
<evidence type="ECO:0000256" key="1">
    <source>
        <dbReference type="SAM" id="MobiDB-lite"/>
    </source>
</evidence>
<gene>
    <name evidence="2" type="ORF">GCM10010412_077610</name>
</gene>
<protein>
    <recommendedName>
        <fullName evidence="4">DUF2795 domain-containing protein</fullName>
    </recommendedName>
</protein>
<dbReference type="RefSeq" id="WP_346153696.1">
    <property type="nucleotide sequence ID" value="NZ_BAAATE010000030.1"/>
</dbReference>
<reference evidence="2 3" key="1">
    <citation type="journal article" date="2019" name="Int. J. Syst. Evol. Microbiol.">
        <title>The Global Catalogue of Microorganisms (GCM) 10K type strain sequencing project: providing services to taxonomists for standard genome sequencing and annotation.</title>
        <authorList>
            <consortium name="The Broad Institute Genomics Platform"/>
            <consortium name="The Broad Institute Genome Sequencing Center for Infectious Disease"/>
            <person name="Wu L."/>
            <person name="Ma J."/>
        </authorList>
    </citation>
    <scope>NUCLEOTIDE SEQUENCE [LARGE SCALE GENOMIC DNA]</scope>
    <source>
        <strain evidence="2 3">JCM 6835</strain>
    </source>
</reference>
<dbReference type="Pfam" id="PF11387">
    <property type="entry name" value="DUF2795"/>
    <property type="match status" value="1"/>
</dbReference>
<dbReference type="InterPro" id="IPR021527">
    <property type="entry name" value="DUF2795"/>
</dbReference>
<accession>A0ABN3SZQ4</accession>
<comment type="caution">
    <text evidence="2">The sequence shown here is derived from an EMBL/GenBank/DDBJ whole genome shotgun (WGS) entry which is preliminary data.</text>
</comment>
<proteinExistence type="predicted"/>